<gene>
    <name evidence="2" type="ORF">NLJ89_g11608</name>
</gene>
<dbReference type="EMBL" id="JANKHO010002818">
    <property type="protein sequence ID" value="KAJ3488499.1"/>
    <property type="molecule type" value="Genomic_DNA"/>
</dbReference>
<protein>
    <submittedName>
        <fullName evidence="2">Uncharacterized protein</fullName>
    </submittedName>
</protein>
<proteinExistence type="predicted"/>
<evidence type="ECO:0000313" key="2">
    <source>
        <dbReference type="EMBL" id="KAJ3488499.1"/>
    </source>
</evidence>
<name>A0A9W8MMW0_9AGAR</name>
<comment type="caution">
    <text evidence="2">The sequence shown here is derived from an EMBL/GenBank/DDBJ whole genome shotgun (WGS) entry which is preliminary data.</text>
</comment>
<organism evidence="2 3">
    <name type="scientific">Agrocybe chaxingu</name>
    <dbReference type="NCBI Taxonomy" id="84603"/>
    <lineage>
        <taxon>Eukaryota</taxon>
        <taxon>Fungi</taxon>
        <taxon>Dikarya</taxon>
        <taxon>Basidiomycota</taxon>
        <taxon>Agaricomycotina</taxon>
        <taxon>Agaricomycetes</taxon>
        <taxon>Agaricomycetidae</taxon>
        <taxon>Agaricales</taxon>
        <taxon>Agaricineae</taxon>
        <taxon>Strophariaceae</taxon>
        <taxon>Agrocybe</taxon>
    </lineage>
</organism>
<accession>A0A9W8MMW0</accession>
<reference evidence="2" key="1">
    <citation type="submission" date="2022-07" db="EMBL/GenBank/DDBJ databases">
        <title>Genome Sequence of Agrocybe chaxingu.</title>
        <authorList>
            <person name="Buettner E."/>
        </authorList>
    </citation>
    <scope>NUCLEOTIDE SEQUENCE</scope>
    <source>
        <strain evidence="2">MP-N11</strain>
    </source>
</reference>
<dbReference type="Proteomes" id="UP001148786">
    <property type="component" value="Unassembled WGS sequence"/>
</dbReference>
<feature type="region of interest" description="Disordered" evidence="1">
    <location>
        <begin position="1"/>
        <end position="58"/>
    </location>
</feature>
<sequence length="190" mass="21564">MEDPHDEADSQSDPNPSTPPTRKRRLDDEPYISDTPGTQSDAKGKTPKKRKKTASSLPSYVKQNASAIPDCVMGAIRSDEMTVLEFSHVTSGSTPPKEMDCLEWAWKRKYYTLNVDTRKNIQTHDLHRWFDKTKGSKPVGWFWLPVDLIILDMHAVYVGNEVILPTAGNTANVRRDPQLVCAFPLWFGKY</sequence>
<dbReference type="AlphaFoldDB" id="A0A9W8MMW0"/>
<keyword evidence="3" id="KW-1185">Reference proteome</keyword>
<evidence type="ECO:0000256" key="1">
    <source>
        <dbReference type="SAM" id="MobiDB-lite"/>
    </source>
</evidence>
<dbReference type="OrthoDB" id="2956359at2759"/>
<feature type="compositionally biased region" description="Acidic residues" evidence="1">
    <location>
        <begin position="1"/>
        <end position="10"/>
    </location>
</feature>
<evidence type="ECO:0000313" key="3">
    <source>
        <dbReference type="Proteomes" id="UP001148786"/>
    </source>
</evidence>